<evidence type="ECO:0000313" key="1">
    <source>
        <dbReference type="EMBL" id="MFC7345468.1"/>
    </source>
</evidence>
<dbReference type="Gene3D" id="3.20.20.60">
    <property type="entry name" value="Phosphoenolpyruvate-binding domains"/>
    <property type="match status" value="1"/>
</dbReference>
<dbReference type="EMBL" id="JBHTCR010000001">
    <property type="protein sequence ID" value="MFC7345468.1"/>
    <property type="molecule type" value="Genomic_DNA"/>
</dbReference>
<comment type="caution">
    <text evidence="1">The sequence shown here is derived from an EMBL/GenBank/DDBJ whole genome shotgun (WGS) entry which is preliminary data.</text>
</comment>
<dbReference type="GO" id="GO:0016829">
    <property type="term" value="F:lyase activity"/>
    <property type="evidence" value="ECO:0007669"/>
    <property type="project" value="UniProtKB-KW"/>
</dbReference>
<dbReference type="InterPro" id="IPR015813">
    <property type="entry name" value="Pyrv/PenolPyrv_kinase-like_dom"/>
</dbReference>
<organism evidence="1 2">
    <name type="scientific">Chryseobacterium zhengzhouense</name>
    <dbReference type="NCBI Taxonomy" id="1636086"/>
    <lineage>
        <taxon>Bacteria</taxon>
        <taxon>Pseudomonadati</taxon>
        <taxon>Bacteroidota</taxon>
        <taxon>Flavobacteriia</taxon>
        <taxon>Flavobacteriales</taxon>
        <taxon>Weeksellaceae</taxon>
        <taxon>Chryseobacterium group</taxon>
        <taxon>Chryseobacterium</taxon>
    </lineage>
</organism>
<keyword evidence="2" id="KW-1185">Reference proteome</keyword>
<gene>
    <name evidence="1" type="ORF">ACFQO9_01910</name>
</gene>
<proteinExistence type="predicted"/>
<reference evidence="2" key="1">
    <citation type="journal article" date="2019" name="Int. J. Syst. Evol. Microbiol.">
        <title>The Global Catalogue of Microorganisms (GCM) 10K type strain sequencing project: providing services to taxonomists for standard genome sequencing and annotation.</title>
        <authorList>
            <consortium name="The Broad Institute Genomics Platform"/>
            <consortium name="The Broad Institute Genome Sequencing Center for Infectious Disease"/>
            <person name="Wu L."/>
            <person name="Ma J."/>
        </authorList>
    </citation>
    <scope>NUCLEOTIDE SEQUENCE [LARGE SCALE GENOMIC DNA]</scope>
    <source>
        <strain evidence="2">CCUG 54781</strain>
    </source>
</reference>
<dbReference type="Proteomes" id="UP001596550">
    <property type="component" value="Unassembled WGS sequence"/>
</dbReference>
<accession>A0ABW2LSE6</accession>
<sequence length="87" mass="9959">MTNTMVFKKPHTYDKPFVVGNVWNPQSAKIYEKLGYKALATSSSAIAHSLGYEDGENIPFNEYLYIIERILQSISLVILLMNIFTRN</sequence>
<evidence type="ECO:0000313" key="2">
    <source>
        <dbReference type="Proteomes" id="UP001596550"/>
    </source>
</evidence>
<protein>
    <submittedName>
        <fullName evidence="1">Isocitrate lyase/phosphoenolpyruvate mutase family protein</fullName>
    </submittedName>
</protein>
<name>A0ABW2LSE6_9FLAO</name>
<dbReference type="InterPro" id="IPR040442">
    <property type="entry name" value="Pyrv_kinase-like_dom_sf"/>
</dbReference>
<dbReference type="Pfam" id="PF13714">
    <property type="entry name" value="PEP_mutase"/>
    <property type="match status" value="1"/>
</dbReference>
<dbReference type="RefSeq" id="WP_378172561.1">
    <property type="nucleotide sequence ID" value="NZ_JBHTCR010000001.1"/>
</dbReference>
<dbReference type="SUPFAM" id="SSF51621">
    <property type="entry name" value="Phosphoenolpyruvate/pyruvate domain"/>
    <property type="match status" value="1"/>
</dbReference>
<keyword evidence="1" id="KW-0456">Lyase</keyword>